<organism evidence="1 2">
    <name type="scientific">Phlebia brevispora</name>
    <dbReference type="NCBI Taxonomy" id="194682"/>
    <lineage>
        <taxon>Eukaryota</taxon>
        <taxon>Fungi</taxon>
        <taxon>Dikarya</taxon>
        <taxon>Basidiomycota</taxon>
        <taxon>Agaricomycotina</taxon>
        <taxon>Agaricomycetes</taxon>
        <taxon>Polyporales</taxon>
        <taxon>Meruliaceae</taxon>
        <taxon>Phlebia</taxon>
    </lineage>
</organism>
<reference evidence="1" key="1">
    <citation type="submission" date="2022-07" db="EMBL/GenBank/DDBJ databases">
        <title>Genome Sequence of Phlebia brevispora.</title>
        <authorList>
            <person name="Buettner E."/>
        </authorList>
    </citation>
    <scope>NUCLEOTIDE SEQUENCE</scope>
    <source>
        <strain evidence="1">MPL23</strain>
    </source>
</reference>
<accession>A0ACC1T1A7</accession>
<evidence type="ECO:0000313" key="1">
    <source>
        <dbReference type="EMBL" id="KAJ3550747.1"/>
    </source>
</evidence>
<gene>
    <name evidence="1" type="ORF">NM688_g5004</name>
</gene>
<dbReference type="EMBL" id="JANHOG010000885">
    <property type="protein sequence ID" value="KAJ3550747.1"/>
    <property type="molecule type" value="Genomic_DNA"/>
</dbReference>
<name>A0ACC1T1A7_9APHY</name>
<proteinExistence type="predicted"/>
<dbReference type="Proteomes" id="UP001148662">
    <property type="component" value="Unassembled WGS sequence"/>
</dbReference>
<comment type="caution">
    <text evidence="1">The sequence shown here is derived from an EMBL/GenBank/DDBJ whole genome shotgun (WGS) entry which is preliminary data.</text>
</comment>
<sequence>MPAIDANILAKHLHPLSFKLSSYDPLIKAVGNAQIVLIGDGSHGTYEFYAHRANITHRLIEEKGFTAVAVEADWPDAFRINRFPKWMWKNEVMPAFVQYLRNYNDRIIKQTGDPSKKVSFFGLDLYSLHRSAAEVLRYLERVDPAGAKAAKKQYNCFERFGEDTTRYAYEAQFGLSKVRTLVVHNYPGTHPSDQTCHNEVLRVLQQLLRNHQKYIQDEMPIGKDAYGHPREEQFMAEMNALVVRDAEEYYRLMLTEDAVTWNLRDDHFARVLVQIARHLGTTAEGVPKEAKIVVWAHNSHIGDARATDMGKKRGEINVGQRCRELFGDDNVFNIGFLTDQGTVTAAYQWDDDPHVMTMNLPLDGSLEEVLDSSISKDAFIITHQVEDNEEGEPRKVETSHELTEFLNRPRLQRFIGVLYRRNTERWSHYSKCSAADQYDAVAIVKHSRGIRPLEKEEHLHEPLGGDYDETFPFGY</sequence>
<protein>
    <submittedName>
        <fullName evidence="1">Uncharacterized protein</fullName>
    </submittedName>
</protein>
<keyword evidence="2" id="KW-1185">Reference proteome</keyword>
<evidence type="ECO:0000313" key="2">
    <source>
        <dbReference type="Proteomes" id="UP001148662"/>
    </source>
</evidence>